<accession>A0A4Y8X158</accession>
<feature type="region of interest" description="Disordered" evidence="1">
    <location>
        <begin position="106"/>
        <end position="127"/>
    </location>
</feature>
<keyword evidence="3" id="KW-1185">Reference proteome</keyword>
<comment type="caution">
    <text evidence="2">The sequence shown here is derived from an EMBL/GenBank/DDBJ whole genome shotgun (WGS) entry which is preliminary data.</text>
</comment>
<dbReference type="OrthoDB" id="3418622at2"/>
<evidence type="ECO:0008006" key="4">
    <source>
        <dbReference type="Google" id="ProtNLM"/>
    </source>
</evidence>
<dbReference type="EMBL" id="JACHMC010000001">
    <property type="protein sequence ID" value="MBB4882550.1"/>
    <property type="molecule type" value="Genomic_DNA"/>
</dbReference>
<dbReference type="AlphaFoldDB" id="A0A4Y8X158"/>
<dbReference type="RefSeq" id="WP_135030269.1">
    <property type="nucleotide sequence ID" value="NZ_BMLA01000001.1"/>
</dbReference>
<evidence type="ECO:0000256" key="1">
    <source>
        <dbReference type="SAM" id="MobiDB-lite"/>
    </source>
</evidence>
<organism evidence="2 3">
    <name type="scientific">Micrococcus flavus</name>
    <dbReference type="NCBI Taxonomy" id="384602"/>
    <lineage>
        <taxon>Bacteria</taxon>
        <taxon>Bacillati</taxon>
        <taxon>Actinomycetota</taxon>
        <taxon>Actinomycetes</taxon>
        <taxon>Micrococcales</taxon>
        <taxon>Micrococcaceae</taxon>
        <taxon>Micrococcus</taxon>
    </lineage>
</organism>
<proteinExistence type="predicted"/>
<name>A0A4Y8X158_9MICC</name>
<dbReference type="Proteomes" id="UP000560081">
    <property type="component" value="Unassembled WGS sequence"/>
</dbReference>
<evidence type="ECO:0000313" key="2">
    <source>
        <dbReference type="EMBL" id="MBB4882550.1"/>
    </source>
</evidence>
<evidence type="ECO:0000313" key="3">
    <source>
        <dbReference type="Proteomes" id="UP000560081"/>
    </source>
</evidence>
<sequence>MAAISPFTRMVGEARAQVYLTAAVHDLDLAARLYLWGVDLAGAWHSHLSHVEVAARNAMDRELRVWNVSQTAADGRALSADWTRDQGAAPLLYTVIGRKIIQARRDARRTADARPPEHPRHGAAPQHDDVVAQLMFGTWTQLLRSPGWTAPTAAQRELWEACLHRAFPGAPSGLQGLTEVGAGLETLRVLRNRVAHHENLFSVDTPARLRGSLTLLGYIDSGLPTYVMGRNRLRRLHREDPRRRPAGDS</sequence>
<reference evidence="2 3" key="1">
    <citation type="submission" date="2020-08" db="EMBL/GenBank/DDBJ databases">
        <title>Sequencing the genomes of 1000 actinobacteria strains.</title>
        <authorList>
            <person name="Klenk H.-P."/>
        </authorList>
    </citation>
    <scope>NUCLEOTIDE SEQUENCE [LARGE SCALE GENOMIC DNA]</scope>
    <source>
        <strain evidence="2 3">DSM 19079</strain>
    </source>
</reference>
<gene>
    <name evidence="2" type="ORF">BJ976_000901</name>
</gene>
<protein>
    <recommendedName>
        <fullName evidence="4">Abi family protein</fullName>
    </recommendedName>
</protein>